<keyword evidence="4 7" id="KW-0378">Hydrolase</keyword>
<sequence>MSGERADEAPVKPVGELSYAEASGELDRIVAFFEGAEVDVDQLVAKLERATALVEELERRVRAAGAQVEELVPRLLAHASPPADEPPTAAGAGRV</sequence>
<keyword evidence="3" id="KW-0540">Nuclease</keyword>
<keyword evidence="8" id="KW-1185">Reference proteome</keyword>
<dbReference type="Proteomes" id="UP001589788">
    <property type="component" value="Unassembled WGS sequence"/>
</dbReference>
<evidence type="ECO:0000256" key="5">
    <source>
        <dbReference type="ARBA" id="ARBA00022839"/>
    </source>
</evidence>
<feature type="coiled-coil region" evidence="6">
    <location>
        <begin position="40"/>
        <end position="67"/>
    </location>
</feature>
<keyword evidence="2" id="KW-0963">Cytoplasm</keyword>
<comment type="caution">
    <text evidence="7">The sequence shown here is derived from an EMBL/GenBank/DDBJ whole genome shotgun (WGS) entry which is preliminary data.</text>
</comment>
<evidence type="ECO:0000313" key="7">
    <source>
        <dbReference type="EMBL" id="MFC0081805.1"/>
    </source>
</evidence>
<dbReference type="InterPro" id="IPR037004">
    <property type="entry name" value="Exonuc_VII_ssu_sf"/>
</dbReference>
<dbReference type="RefSeq" id="WP_248107539.1">
    <property type="nucleotide sequence ID" value="NZ_JAKHEX010000010.1"/>
</dbReference>
<evidence type="ECO:0000256" key="1">
    <source>
        <dbReference type="ARBA" id="ARBA00009998"/>
    </source>
</evidence>
<evidence type="ECO:0000256" key="6">
    <source>
        <dbReference type="SAM" id="Coils"/>
    </source>
</evidence>
<evidence type="ECO:0000256" key="4">
    <source>
        <dbReference type="ARBA" id="ARBA00022801"/>
    </source>
</evidence>
<accession>A0ABV6C287</accession>
<dbReference type="SUPFAM" id="SSF116842">
    <property type="entry name" value="XseB-like"/>
    <property type="match status" value="1"/>
</dbReference>
<dbReference type="Gene3D" id="1.10.287.1040">
    <property type="entry name" value="Exonuclease VII, small subunit"/>
    <property type="match status" value="1"/>
</dbReference>
<name>A0ABV6C287_9ACTN</name>
<keyword evidence="5" id="KW-0269">Exonuclease</keyword>
<keyword evidence="6" id="KW-0175">Coiled coil</keyword>
<evidence type="ECO:0000313" key="8">
    <source>
        <dbReference type="Proteomes" id="UP001589788"/>
    </source>
</evidence>
<comment type="similarity">
    <text evidence="1">Belongs to the XseB family.</text>
</comment>
<dbReference type="Pfam" id="PF02609">
    <property type="entry name" value="Exonuc_VII_S"/>
    <property type="match status" value="1"/>
</dbReference>
<evidence type="ECO:0000256" key="2">
    <source>
        <dbReference type="ARBA" id="ARBA00022490"/>
    </source>
</evidence>
<dbReference type="EMBL" id="JBHLYQ010000049">
    <property type="protein sequence ID" value="MFC0081805.1"/>
    <property type="molecule type" value="Genomic_DNA"/>
</dbReference>
<proteinExistence type="inferred from homology"/>
<evidence type="ECO:0000256" key="3">
    <source>
        <dbReference type="ARBA" id="ARBA00022722"/>
    </source>
</evidence>
<dbReference type="EC" id="3.1.11.6" evidence="7"/>
<organism evidence="7 8">
    <name type="scientific">Aciditerrimonas ferrireducens</name>
    <dbReference type="NCBI Taxonomy" id="667306"/>
    <lineage>
        <taxon>Bacteria</taxon>
        <taxon>Bacillati</taxon>
        <taxon>Actinomycetota</taxon>
        <taxon>Acidimicrobiia</taxon>
        <taxon>Acidimicrobiales</taxon>
        <taxon>Acidimicrobiaceae</taxon>
        <taxon>Aciditerrimonas</taxon>
    </lineage>
</organism>
<reference evidence="7 8" key="1">
    <citation type="submission" date="2024-09" db="EMBL/GenBank/DDBJ databases">
        <authorList>
            <person name="Sun Q."/>
            <person name="Mori K."/>
        </authorList>
    </citation>
    <scope>NUCLEOTIDE SEQUENCE [LARGE SCALE GENOMIC DNA]</scope>
    <source>
        <strain evidence="7 8">JCM 15389</strain>
    </source>
</reference>
<dbReference type="InterPro" id="IPR003761">
    <property type="entry name" value="Exonuc_VII_S"/>
</dbReference>
<dbReference type="GO" id="GO:0008855">
    <property type="term" value="F:exodeoxyribonuclease VII activity"/>
    <property type="evidence" value="ECO:0007669"/>
    <property type="project" value="UniProtKB-EC"/>
</dbReference>
<protein>
    <submittedName>
        <fullName evidence="7">Exodeoxyribonuclease VII small subunit</fullName>
        <ecNumber evidence="7">3.1.11.6</ecNumber>
    </submittedName>
</protein>
<gene>
    <name evidence="7" type="ORF">ACFFRE_06555</name>
</gene>